<protein>
    <recommendedName>
        <fullName evidence="3">YxjI</fullName>
    </recommendedName>
</protein>
<name>A0A0R1RMQ1_9LACO</name>
<dbReference type="KEGG" id="lol:LACOL_1363"/>
<gene>
    <name evidence="1" type="ORF">FC70_GL000330</name>
</gene>
<organism evidence="1 2">
    <name type="scientific">Paucilactobacillus oligofermentans DSM 15707 = LMG 22743</name>
    <dbReference type="NCBI Taxonomy" id="1423778"/>
    <lineage>
        <taxon>Bacteria</taxon>
        <taxon>Bacillati</taxon>
        <taxon>Bacillota</taxon>
        <taxon>Bacilli</taxon>
        <taxon>Lactobacillales</taxon>
        <taxon>Lactobacillaceae</taxon>
        <taxon>Paucilactobacillus</taxon>
    </lineage>
</organism>
<reference evidence="1 2" key="1">
    <citation type="journal article" date="2015" name="Genome Announc.">
        <title>Expanding the biotechnology potential of lactobacilli through comparative genomics of 213 strains and associated genera.</title>
        <authorList>
            <person name="Sun Z."/>
            <person name="Harris H.M."/>
            <person name="McCann A."/>
            <person name="Guo C."/>
            <person name="Argimon S."/>
            <person name="Zhang W."/>
            <person name="Yang X."/>
            <person name="Jeffery I.B."/>
            <person name="Cooney J.C."/>
            <person name="Kagawa T.F."/>
            <person name="Liu W."/>
            <person name="Song Y."/>
            <person name="Salvetti E."/>
            <person name="Wrobel A."/>
            <person name="Rasinkangas P."/>
            <person name="Parkhill J."/>
            <person name="Rea M.C."/>
            <person name="O'Sullivan O."/>
            <person name="Ritari J."/>
            <person name="Douillard F.P."/>
            <person name="Paul Ross R."/>
            <person name="Yang R."/>
            <person name="Briner A.E."/>
            <person name="Felis G.E."/>
            <person name="de Vos W.M."/>
            <person name="Barrangou R."/>
            <person name="Klaenhammer T.R."/>
            <person name="Caufield P.W."/>
            <person name="Cui Y."/>
            <person name="Zhang H."/>
            <person name="O'Toole P.W."/>
        </authorList>
    </citation>
    <scope>NUCLEOTIDE SEQUENCE [LARGE SCALE GENOMIC DNA]</scope>
    <source>
        <strain evidence="1 2">DSM 15707</strain>
    </source>
</reference>
<dbReference type="InterPro" id="IPR007612">
    <property type="entry name" value="LOR"/>
</dbReference>
<sequence length="193" mass="22080">MRNLFIRKHSTTLHGASVVKDENGTSLYLVVGKWGIQKDVISVYSMQGELLSEIKQLTLGMLPKFAIFNDSKQVGTISKSLGFFREVIFIRGLNWIIVGNTLRDSYHVYRGTKLVFSFHPENHNQIKYNQLTVYEPELEALSIAVASVLDHWARKGNFKVITIPSITQPRLRNSEAFLNRPLKIKHIQKNDNP</sequence>
<evidence type="ECO:0008006" key="3">
    <source>
        <dbReference type="Google" id="ProtNLM"/>
    </source>
</evidence>
<dbReference type="PATRIC" id="fig|1423778.4.peg.349"/>
<dbReference type="Proteomes" id="UP000051697">
    <property type="component" value="Unassembled WGS sequence"/>
</dbReference>
<comment type="caution">
    <text evidence="1">The sequence shown here is derived from an EMBL/GenBank/DDBJ whole genome shotgun (WGS) entry which is preliminary data.</text>
</comment>
<keyword evidence="2" id="KW-1185">Reference proteome</keyword>
<accession>A0A0R1RMQ1</accession>
<dbReference type="STRING" id="1423778.FC70_GL000330"/>
<evidence type="ECO:0000313" key="1">
    <source>
        <dbReference type="EMBL" id="KRL57857.1"/>
    </source>
</evidence>
<dbReference type="RefSeq" id="WP_191980109.1">
    <property type="nucleotide sequence ID" value="NZ_AZFE01000003.1"/>
</dbReference>
<dbReference type="Pfam" id="PF04525">
    <property type="entry name" value="LOR"/>
    <property type="match status" value="1"/>
</dbReference>
<dbReference type="EMBL" id="AZFE01000003">
    <property type="protein sequence ID" value="KRL57857.1"/>
    <property type="molecule type" value="Genomic_DNA"/>
</dbReference>
<dbReference type="InterPro" id="IPR025659">
    <property type="entry name" value="Tubby-like_C"/>
</dbReference>
<proteinExistence type="predicted"/>
<dbReference type="AlphaFoldDB" id="A0A0R1RMQ1"/>
<dbReference type="SUPFAM" id="SSF54518">
    <property type="entry name" value="Tubby C-terminal domain-like"/>
    <property type="match status" value="1"/>
</dbReference>
<evidence type="ECO:0000313" key="2">
    <source>
        <dbReference type="Proteomes" id="UP000051697"/>
    </source>
</evidence>